<keyword evidence="1" id="KW-0175">Coiled coil</keyword>
<feature type="region of interest" description="Disordered" evidence="2">
    <location>
        <begin position="198"/>
        <end position="226"/>
    </location>
</feature>
<protein>
    <submittedName>
        <fullName evidence="3">Uncharacterized protein</fullName>
    </submittedName>
</protein>
<organism evidence="3 4">
    <name type="scientific">Candidatus Enterococcus avicola</name>
    <dbReference type="NCBI Taxonomy" id="2838561"/>
    <lineage>
        <taxon>Bacteria</taxon>
        <taxon>Bacillati</taxon>
        <taxon>Bacillota</taxon>
        <taxon>Bacilli</taxon>
        <taxon>Lactobacillales</taxon>
        <taxon>Enterococcaceae</taxon>
        <taxon>Enterococcus</taxon>
    </lineage>
</organism>
<name>A0A9D2F544_9ENTE</name>
<dbReference type="AlphaFoldDB" id="A0A9D2F544"/>
<reference evidence="3" key="1">
    <citation type="journal article" date="2021" name="PeerJ">
        <title>Extensive microbial diversity within the chicken gut microbiome revealed by metagenomics and culture.</title>
        <authorList>
            <person name="Gilroy R."/>
            <person name="Ravi A."/>
            <person name="Getino M."/>
            <person name="Pursley I."/>
            <person name="Horton D.L."/>
            <person name="Alikhan N.F."/>
            <person name="Baker D."/>
            <person name="Gharbi K."/>
            <person name="Hall N."/>
            <person name="Watson M."/>
            <person name="Adriaenssens E.M."/>
            <person name="Foster-Nyarko E."/>
            <person name="Jarju S."/>
            <person name="Secka A."/>
            <person name="Antonio M."/>
            <person name="Oren A."/>
            <person name="Chaudhuri R.R."/>
            <person name="La Ragione R."/>
            <person name="Hildebrand F."/>
            <person name="Pallen M.J."/>
        </authorList>
    </citation>
    <scope>NUCLEOTIDE SEQUENCE</scope>
    <source>
        <strain evidence="3">CHK172-16539</strain>
    </source>
</reference>
<proteinExistence type="predicted"/>
<dbReference type="Proteomes" id="UP000824063">
    <property type="component" value="Unassembled WGS sequence"/>
</dbReference>
<sequence>MSWFKSEKKGKKHTELSYQAQFVNPKLDRENPIIQQIISETGDLNQTWPNIQLDELKLLTEKLQQDVAITTGEVVQLGSITFLTPNPANPKKLIETGLTWENATVKANMENFVIETVNQVLNDETTRLDDQVTYNELADALSEFLAASQDVAGFKYGDMPELPSSNEYVNAVGTNQMFDLLPQRLVVKEVQETVQKQQEKKEVPPVEEKAATEVKAPAKQSTAHNVDVATTTATKQSVNNNLTEKQIFAAPAKNVVIENNTVVIADLIKAFKVQPRFFKSKSVNPDQTVVPESDDYVDVMMARETLEANTFIQQAADKVADNYRETLAQNVADVREDTKQLNDLLATDWQTPVKDQIKQRHTKDYGERLDKSIQALDSDYKQAVADEEQRHEQTLTKLEKQLKRDKEKTTVKLTIDRDHIIQNEIAQIITTQKQYIEQEVKQLRNNQAEFKRHKVIDEIISDQKEANELLTNNYRSLANGLEERRQSFIKEHEQALVTRQASDEAQAEKERYKLENANVLNLEERRDHLEKMKLDLEGQVGQLQADSSKWQFRAETAQEDLDRMKQQVADLNKQYEQRLKSDRIDLEKHQQLTQQARQAKLDKWLHPFKFRQQNTGKSVGK</sequence>
<evidence type="ECO:0000256" key="1">
    <source>
        <dbReference type="SAM" id="Coils"/>
    </source>
</evidence>
<feature type="compositionally biased region" description="Basic and acidic residues" evidence="2">
    <location>
        <begin position="198"/>
        <end position="212"/>
    </location>
</feature>
<evidence type="ECO:0000313" key="3">
    <source>
        <dbReference type="EMBL" id="HIZ52595.1"/>
    </source>
</evidence>
<accession>A0A9D2F544</accession>
<evidence type="ECO:0000256" key="2">
    <source>
        <dbReference type="SAM" id="MobiDB-lite"/>
    </source>
</evidence>
<evidence type="ECO:0000313" key="4">
    <source>
        <dbReference type="Proteomes" id="UP000824063"/>
    </source>
</evidence>
<comment type="caution">
    <text evidence="3">The sequence shown here is derived from an EMBL/GenBank/DDBJ whole genome shotgun (WGS) entry which is preliminary data.</text>
</comment>
<feature type="coiled-coil region" evidence="1">
    <location>
        <begin position="502"/>
        <end position="592"/>
    </location>
</feature>
<reference evidence="3" key="2">
    <citation type="submission" date="2021-04" db="EMBL/GenBank/DDBJ databases">
        <authorList>
            <person name="Gilroy R."/>
        </authorList>
    </citation>
    <scope>NUCLEOTIDE SEQUENCE</scope>
    <source>
        <strain evidence="3">CHK172-16539</strain>
    </source>
</reference>
<dbReference type="EMBL" id="DXBN01000034">
    <property type="protein sequence ID" value="HIZ52595.1"/>
    <property type="molecule type" value="Genomic_DNA"/>
</dbReference>
<feature type="coiled-coil region" evidence="1">
    <location>
        <begin position="381"/>
        <end position="453"/>
    </location>
</feature>
<gene>
    <name evidence="3" type="ORF">IAA20_01440</name>
</gene>